<evidence type="ECO:0000259" key="14">
    <source>
        <dbReference type="SMART" id="SM00840"/>
    </source>
</evidence>
<reference evidence="15 16" key="1">
    <citation type="journal article" date="2018" name="BMC Genomics">
        <title>Comparative genome analysis of jujube witches'-broom Phytoplasma, an obligate pathogen that causes jujube witches'-broom disease.</title>
        <authorList>
            <person name="Wang J."/>
            <person name="Song L."/>
            <person name="Jiao Q."/>
            <person name="Yang S."/>
            <person name="Gao R."/>
            <person name="Lu X."/>
            <person name="Zhou G."/>
        </authorList>
    </citation>
    <scope>NUCLEOTIDE SEQUENCE [LARGE SCALE GENOMIC DNA]</scope>
    <source>
        <strain evidence="15">Jwb-nky</strain>
    </source>
</reference>
<feature type="domain" description="Cysteinyl-tRNA synthetase class Ia DALR" evidence="14">
    <location>
        <begin position="346"/>
        <end position="400"/>
    </location>
</feature>
<evidence type="ECO:0000256" key="4">
    <source>
        <dbReference type="ARBA" id="ARBA00022490"/>
    </source>
</evidence>
<evidence type="ECO:0000256" key="10">
    <source>
        <dbReference type="ARBA" id="ARBA00022917"/>
    </source>
</evidence>
<dbReference type="InterPro" id="IPR024909">
    <property type="entry name" value="Cys-tRNA/MSH_ligase"/>
</dbReference>
<evidence type="ECO:0000256" key="11">
    <source>
        <dbReference type="ARBA" id="ARBA00023146"/>
    </source>
</evidence>
<feature type="short sequence motif" description="'KMSKS' region" evidence="13">
    <location>
        <begin position="265"/>
        <end position="269"/>
    </location>
</feature>
<accession>A0A660HMS8</accession>
<keyword evidence="6 13" id="KW-0479">Metal-binding</keyword>
<dbReference type="OrthoDB" id="9815130at2"/>
<dbReference type="Gene3D" id="1.20.120.1910">
    <property type="entry name" value="Cysteine-tRNA ligase, C-terminal anti-codon recognition domain"/>
    <property type="match status" value="1"/>
</dbReference>
<feature type="short sequence motif" description="'HIGH' region" evidence="13">
    <location>
        <begin position="30"/>
        <end position="40"/>
    </location>
</feature>
<dbReference type="InterPro" id="IPR032678">
    <property type="entry name" value="tRNA-synt_1_cat_dom"/>
</dbReference>
<dbReference type="Gene3D" id="3.40.50.620">
    <property type="entry name" value="HUPs"/>
    <property type="match status" value="1"/>
</dbReference>
<keyword evidence="9 13" id="KW-0067">ATP-binding</keyword>
<evidence type="ECO:0000256" key="9">
    <source>
        <dbReference type="ARBA" id="ARBA00022840"/>
    </source>
</evidence>
<feature type="binding site" evidence="13">
    <location>
        <position position="208"/>
    </location>
    <ligand>
        <name>Zn(2+)</name>
        <dbReference type="ChEBI" id="CHEBI:29105"/>
    </ligand>
</feature>
<comment type="cofactor">
    <cofactor evidence="13">
        <name>Zn(2+)</name>
        <dbReference type="ChEBI" id="CHEBI:29105"/>
    </cofactor>
    <text evidence="13">Binds 1 zinc ion per subunit.</text>
</comment>
<dbReference type="PANTHER" id="PTHR10890:SF3">
    <property type="entry name" value="CYSTEINE--TRNA LIGASE, CYTOPLASMIC"/>
    <property type="match status" value="1"/>
</dbReference>
<evidence type="ECO:0000256" key="1">
    <source>
        <dbReference type="ARBA" id="ARBA00004496"/>
    </source>
</evidence>
<evidence type="ECO:0000313" key="16">
    <source>
        <dbReference type="Proteomes" id="UP000272462"/>
    </source>
</evidence>
<evidence type="ECO:0000256" key="2">
    <source>
        <dbReference type="ARBA" id="ARBA00005594"/>
    </source>
</evidence>
<dbReference type="InterPro" id="IPR009080">
    <property type="entry name" value="tRNAsynth_Ia_anticodon-bd"/>
</dbReference>
<dbReference type="Proteomes" id="UP000272462">
    <property type="component" value="Chromosome"/>
</dbReference>
<dbReference type="EC" id="6.1.1.16" evidence="13"/>
<dbReference type="CDD" id="cd00672">
    <property type="entry name" value="CysRS_core"/>
    <property type="match status" value="1"/>
</dbReference>
<evidence type="ECO:0000313" key="15">
    <source>
        <dbReference type="EMBL" id="AYJ01334.1"/>
    </source>
</evidence>
<evidence type="ECO:0000256" key="8">
    <source>
        <dbReference type="ARBA" id="ARBA00022833"/>
    </source>
</evidence>
<dbReference type="KEGG" id="pzi:CWO85_02365"/>
<feature type="binding site" evidence="13">
    <location>
        <position position="237"/>
    </location>
    <ligand>
        <name>Zn(2+)</name>
        <dbReference type="ChEBI" id="CHEBI:29105"/>
    </ligand>
</feature>
<keyword evidence="11 13" id="KW-0030">Aminoacyl-tRNA synthetase</keyword>
<dbReference type="HAMAP" id="MF_00041">
    <property type="entry name" value="Cys_tRNA_synth"/>
    <property type="match status" value="1"/>
</dbReference>
<evidence type="ECO:0000256" key="6">
    <source>
        <dbReference type="ARBA" id="ARBA00022723"/>
    </source>
</evidence>
<dbReference type="GO" id="GO:0005829">
    <property type="term" value="C:cytosol"/>
    <property type="evidence" value="ECO:0007669"/>
    <property type="project" value="TreeGrafter"/>
</dbReference>
<keyword evidence="8 13" id="KW-0862">Zinc</keyword>
<dbReference type="EMBL" id="CP025121">
    <property type="protein sequence ID" value="AYJ01334.1"/>
    <property type="molecule type" value="Genomic_DNA"/>
</dbReference>
<sequence length="439" mass="52079">MLKIYNSLTNQKEKFYTLEQKKINIYVCGPTVYEHLHIGNIRSLIFFDLVKKYFSILGWQVRLIVNITDIDDKIIQKAIDNEMSEIQISQKYTKYFLNLLSKLEITTIDKHPLVTDYIPEIISYIEKLTQKGYTYIINEGVYFKSNLIPHYSLLSDQNLTKLKQNSRNITLDVQKKNKEDFILWKKTKVGIKYDSPWFPGRPGWHTECFVMINSIFKNTIDIHGGGIDLKFPHHANEQSQFWAIEQKKLANFFMHIGYVEYNKNKMSKSLGNVILAKDLLNKFGPNIIKMFFLSYHYSQPIHYNDNSIEEIKIKYDKIFYTLNKNNFQLILNKIFIKGVDSFYIDKFHSLMSNDFDTPNVLTLIEELLKKINKTDELEYLARLQNTLIYLLKSLNINVVLKNVTEEQIKIYYLWFEKHKKKDFSESDVLRNILKKDMLI</sequence>
<dbReference type="InterPro" id="IPR015803">
    <property type="entry name" value="Cys-tRNA-ligase"/>
</dbReference>
<dbReference type="SUPFAM" id="SSF52374">
    <property type="entry name" value="Nucleotidylyl transferase"/>
    <property type="match status" value="1"/>
</dbReference>
<dbReference type="InterPro" id="IPR014729">
    <property type="entry name" value="Rossmann-like_a/b/a_fold"/>
</dbReference>
<dbReference type="GO" id="GO:0005524">
    <property type="term" value="F:ATP binding"/>
    <property type="evidence" value="ECO:0007669"/>
    <property type="project" value="UniProtKB-UniRule"/>
</dbReference>
<evidence type="ECO:0000256" key="3">
    <source>
        <dbReference type="ARBA" id="ARBA00011245"/>
    </source>
</evidence>
<comment type="similarity">
    <text evidence="2 13">Belongs to the class-I aminoacyl-tRNA synthetase family.</text>
</comment>
<keyword evidence="7 13" id="KW-0547">Nucleotide-binding</keyword>
<comment type="subcellular location">
    <subcellularLocation>
        <location evidence="1 13">Cytoplasm</location>
    </subcellularLocation>
</comment>
<proteinExistence type="inferred from homology"/>
<evidence type="ECO:0000256" key="7">
    <source>
        <dbReference type="ARBA" id="ARBA00022741"/>
    </source>
</evidence>
<dbReference type="PRINTS" id="PR00983">
    <property type="entry name" value="TRNASYNTHCYS"/>
</dbReference>
<dbReference type="AlphaFoldDB" id="A0A660HMS8"/>
<comment type="catalytic activity">
    <reaction evidence="12 13">
        <text>tRNA(Cys) + L-cysteine + ATP = L-cysteinyl-tRNA(Cys) + AMP + diphosphate</text>
        <dbReference type="Rhea" id="RHEA:17773"/>
        <dbReference type="Rhea" id="RHEA-COMP:9661"/>
        <dbReference type="Rhea" id="RHEA-COMP:9679"/>
        <dbReference type="ChEBI" id="CHEBI:30616"/>
        <dbReference type="ChEBI" id="CHEBI:33019"/>
        <dbReference type="ChEBI" id="CHEBI:35235"/>
        <dbReference type="ChEBI" id="CHEBI:78442"/>
        <dbReference type="ChEBI" id="CHEBI:78517"/>
        <dbReference type="ChEBI" id="CHEBI:456215"/>
        <dbReference type="EC" id="6.1.1.16"/>
    </reaction>
</comment>
<keyword evidence="16" id="KW-1185">Reference proteome</keyword>
<evidence type="ECO:0000256" key="12">
    <source>
        <dbReference type="ARBA" id="ARBA00047398"/>
    </source>
</evidence>
<organism evidence="15 16">
    <name type="scientific">Ziziphus jujuba witches'-broom phytoplasma</name>
    <dbReference type="NCBI Taxonomy" id="135727"/>
    <lineage>
        <taxon>Bacteria</taxon>
        <taxon>Bacillati</taxon>
        <taxon>Mycoplasmatota</taxon>
        <taxon>Mollicutes</taxon>
        <taxon>Acholeplasmatales</taxon>
        <taxon>Acholeplasmataceae</taxon>
        <taxon>Candidatus Phytoplasma</taxon>
        <taxon>16SrV (Elm yellows group)</taxon>
    </lineage>
</organism>
<dbReference type="GO" id="GO:0006423">
    <property type="term" value="P:cysteinyl-tRNA aminoacylation"/>
    <property type="evidence" value="ECO:0007669"/>
    <property type="project" value="UniProtKB-UniRule"/>
</dbReference>
<dbReference type="Pfam" id="PF09190">
    <property type="entry name" value="DALR_2"/>
    <property type="match status" value="1"/>
</dbReference>
<dbReference type="GO" id="GO:0004817">
    <property type="term" value="F:cysteine-tRNA ligase activity"/>
    <property type="evidence" value="ECO:0007669"/>
    <property type="project" value="UniProtKB-UniRule"/>
</dbReference>
<dbReference type="GO" id="GO:0008270">
    <property type="term" value="F:zinc ion binding"/>
    <property type="evidence" value="ECO:0007669"/>
    <property type="project" value="UniProtKB-UniRule"/>
</dbReference>
<dbReference type="InterPro" id="IPR015273">
    <property type="entry name" value="Cys-tRNA-synt_Ia_DALR"/>
</dbReference>
<keyword evidence="5 13" id="KW-0436">Ligase</keyword>
<dbReference type="SMART" id="SM00840">
    <property type="entry name" value="DALR_2"/>
    <property type="match status" value="1"/>
</dbReference>
<dbReference type="PANTHER" id="PTHR10890">
    <property type="entry name" value="CYSTEINYL-TRNA SYNTHETASE"/>
    <property type="match status" value="1"/>
</dbReference>
<gene>
    <name evidence="13" type="primary">cysS</name>
    <name evidence="15" type="ORF">CWO85_02365</name>
</gene>
<keyword evidence="4 13" id="KW-0963">Cytoplasm</keyword>
<feature type="binding site" evidence="13">
    <location>
        <position position="28"/>
    </location>
    <ligand>
        <name>Zn(2+)</name>
        <dbReference type="ChEBI" id="CHEBI:29105"/>
    </ligand>
</feature>
<feature type="binding site" evidence="13">
    <location>
        <position position="268"/>
    </location>
    <ligand>
        <name>ATP</name>
        <dbReference type="ChEBI" id="CHEBI:30616"/>
    </ligand>
</feature>
<dbReference type="NCBIfam" id="TIGR00435">
    <property type="entry name" value="cysS"/>
    <property type="match status" value="1"/>
</dbReference>
<evidence type="ECO:0000256" key="5">
    <source>
        <dbReference type="ARBA" id="ARBA00022598"/>
    </source>
</evidence>
<comment type="subunit">
    <text evidence="3 13">Monomer.</text>
</comment>
<feature type="binding site" evidence="13">
    <location>
        <position position="233"/>
    </location>
    <ligand>
        <name>Zn(2+)</name>
        <dbReference type="ChEBI" id="CHEBI:29105"/>
    </ligand>
</feature>
<dbReference type="SUPFAM" id="SSF47323">
    <property type="entry name" value="Anticodon-binding domain of a subclass of class I aminoacyl-tRNA synthetases"/>
    <property type="match status" value="1"/>
</dbReference>
<protein>
    <recommendedName>
        <fullName evidence="13">Cysteine--tRNA ligase</fullName>
        <ecNumber evidence="13">6.1.1.16</ecNumber>
    </recommendedName>
    <alternativeName>
        <fullName evidence="13">Cysteinyl-tRNA synthetase</fullName>
        <shortName evidence="13">CysRS</shortName>
    </alternativeName>
</protein>
<evidence type="ECO:0000256" key="13">
    <source>
        <dbReference type="HAMAP-Rule" id="MF_00041"/>
    </source>
</evidence>
<dbReference type="Pfam" id="PF01406">
    <property type="entry name" value="tRNA-synt_1e"/>
    <property type="match status" value="1"/>
</dbReference>
<name>A0A660HMS8_ZIZJU</name>
<keyword evidence="10 13" id="KW-0648">Protein biosynthesis</keyword>